<keyword evidence="1" id="KW-1133">Transmembrane helix</keyword>
<keyword evidence="1" id="KW-0472">Membrane</keyword>
<dbReference type="VEuPathDB" id="MicrosporidiaDB:A0H76_2191"/>
<feature type="transmembrane region" description="Helical" evidence="1">
    <location>
        <begin position="133"/>
        <end position="154"/>
    </location>
</feature>
<evidence type="ECO:0000313" key="2">
    <source>
        <dbReference type="EMBL" id="ORD97555.1"/>
    </source>
</evidence>
<dbReference type="AlphaFoldDB" id="A0A1X0QD10"/>
<name>A0A1X0QD10_9MICR</name>
<dbReference type="VEuPathDB" id="MicrosporidiaDB:HERIO_567"/>
<dbReference type="OrthoDB" id="2189356at2759"/>
<comment type="caution">
    <text evidence="2">The sequence shown here is derived from an EMBL/GenBank/DDBJ whole genome shotgun (WGS) entry which is preliminary data.</text>
</comment>
<dbReference type="Proteomes" id="UP000192356">
    <property type="component" value="Unassembled WGS sequence"/>
</dbReference>
<dbReference type="EMBL" id="LVKB01000018">
    <property type="protein sequence ID" value="ORD97555.1"/>
    <property type="molecule type" value="Genomic_DNA"/>
</dbReference>
<keyword evidence="3" id="KW-1185">Reference proteome</keyword>
<proteinExistence type="predicted"/>
<sequence length="171" mass="19217">MLFIKIVYLNCQSLLMGSSLDNAVENELRDSKLKNANPPNKIVAGSLKTTKSNVGSLIKSELTGVSSDIQDNINNMIQNSKVDRSKFRDLFLIKKHVVNNGEKTIVSFDVQERIIPKETGMLSIINDDSFIKIFLICVMLLLLALVFATSLKVYQSIIKINKDKKLLEEEI</sequence>
<protein>
    <submittedName>
        <fullName evidence="2">Uncharacterized protein</fullName>
    </submittedName>
</protein>
<reference evidence="2 3" key="1">
    <citation type="journal article" date="2017" name="Environ. Microbiol.">
        <title>Decay of the glycolytic pathway and adaptation to intranuclear parasitism within Enterocytozoonidae microsporidia.</title>
        <authorList>
            <person name="Wiredu Boakye D."/>
            <person name="Jaroenlak P."/>
            <person name="Prachumwat A."/>
            <person name="Williams T.A."/>
            <person name="Bateman K.S."/>
            <person name="Itsathitphaisarn O."/>
            <person name="Sritunyalucksana K."/>
            <person name="Paszkiewicz K.H."/>
            <person name="Moore K.A."/>
            <person name="Stentiford G.D."/>
            <person name="Williams B.A."/>
        </authorList>
    </citation>
    <scope>NUCLEOTIDE SEQUENCE [LARGE SCALE GENOMIC DNA]</scope>
    <source>
        <strain evidence="2 3">GB1</strain>
    </source>
</reference>
<gene>
    <name evidence="2" type="ORF">HERIO_567</name>
</gene>
<evidence type="ECO:0000256" key="1">
    <source>
        <dbReference type="SAM" id="Phobius"/>
    </source>
</evidence>
<keyword evidence="1" id="KW-0812">Transmembrane</keyword>
<evidence type="ECO:0000313" key="3">
    <source>
        <dbReference type="Proteomes" id="UP000192356"/>
    </source>
</evidence>
<organism evidence="2 3">
    <name type="scientific">Hepatospora eriocheir</name>
    <dbReference type="NCBI Taxonomy" id="1081669"/>
    <lineage>
        <taxon>Eukaryota</taxon>
        <taxon>Fungi</taxon>
        <taxon>Fungi incertae sedis</taxon>
        <taxon>Microsporidia</taxon>
        <taxon>Hepatosporidae</taxon>
        <taxon>Hepatospora</taxon>
    </lineage>
</organism>
<accession>A0A1X0QD10</accession>